<evidence type="ECO:0000256" key="2">
    <source>
        <dbReference type="ARBA" id="ARBA00022723"/>
    </source>
</evidence>
<dbReference type="PROSITE" id="PS50158">
    <property type="entry name" value="ZF_CCHC"/>
    <property type="match status" value="1"/>
</dbReference>
<dbReference type="Pfam" id="PF00665">
    <property type="entry name" value="rve"/>
    <property type="match status" value="1"/>
</dbReference>
<protein>
    <submittedName>
        <fullName evidence="10">Myosin heavy fast skeletal muscle</fullName>
    </submittedName>
</protein>
<keyword evidence="5" id="KW-0460">Magnesium</keyword>
<dbReference type="Proteomes" id="UP001152795">
    <property type="component" value="Unassembled WGS sequence"/>
</dbReference>
<evidence type="ECO:0000256" key="5">
    <source>
        <dbReference type="ARBA" id="ARBA00022842"/>
    </source>
</evidence>
<dbReference type="PROSITE" id="PS50994">
    <property type="entry name" value="INTEGRASE"/>
    <property type="match status" value="1"/>
</dbReference>
<keyword evidence="8" id="KW-0239">DNA-directed DNA polymerase</keyword>
<keyword evidence="11" id="KW-1185">Reference proteome</keyword>
<dbReference type="PANTHER" id="PTHR42648:SF11">
    <property type="entry name" value="TRANSPOSON TY4-P GAG-POL POLYPROTEIN"/>
    <property type="match status" value="1"/>
</dbReference>
<accession>A0A6S7LC82</accession>
<dbReference type="Gene3D" id="3.30.420.10">
    <property type="entry name" value="Ribonuclease H-like superfamily/Ribonuclease H"/>
    <property type="match status" value="1"/>
</dbReference>
<dbReference type="InterPro" id="IPR012337">
    <property type="entry name" value="RNaseH-like_sf"/>
</dbReference>
<evidence type="ECO:0000256" key="8">
    <source>
        <dbReference type="ARBA" id="ARBA00022932"/>
    </source>
</evidence>
<dbReference type="Gene3D" id="4.10.60.10">
    <property type="entry name" value="Zinc finger, CCHC-type"/>
    <property type="match status" value="1"/>
</dbReference>
<organism evidence="10 11">
    <name type="scientific">Paramuricea clavata</name>
    <name type="common">Red gorgonian</name>
    <name type="synonym">Violescent sea-whip</name>
    <dbReference type="NCBI Taxonomy" id="317549"/>
    <lineage>
        <taxon>Eukaryota</taxon>
        <taxon>Metazoa</taxon>
        <taxon>Cnidaria</taxon>
        <taxon>Anthozoa</taxon>
        <taxon>Octocorallia</taxon>
        <taxon>Malacalcyonacea</taxon>
        <taxon>Plexauridae</taxon>
        <taxon>Paramuricea</taxon>
    </lineage>
</organism>
<dbReference type="SUPFAM" id="SSF53098">
    <property type="entry name" value="Ribonuclease H-like"/>
    <property type="match status" value="1"/>
</dbReference>
<dbReference type="GO" id="GO:0006310">
    <property type="term" value="P:DNA recombination"/>
    <property type="evidence" value="ECO:0007669"/>
    <property type="project" value="UniProtKB-KW"/>
</dbReference>
<evidence type="ECO:0000256" key="9">
    <source>
        <dbReference type="ARBA" id="ARBA00023172"/>
    </source>
</evidence>
<evidence type="ECO:0000313" key="11">
    <source>
        <dbReference type="Proteomes" id="UP001152795"/>
    </source>
</evidence>
<keyword evidence="7" id="KW-0695">RNA-directed DNA polymerase</keyword>
<dbReference type="GO" id="GO:0003964">
    <property type="term" value="F:RNA-directed DNA polymerase activity"/>
    <property type="evidence" value="ECO:0007669"/>
    <property type="project" value="UniProtKB-KW"/>
</dbReference>
<dbReference type="SUPFAM" id="SSF57756">
    <property type="entry name" value="Retrovirus zinc finger-like domains"/>
    <property type="match status" value="1"/>
</dbReference>
<evidence type="ECO:0000256" key="3">
    <source>
        <dbReference type="ARBA" id="ARBA00022759"/>
    </source>
</evidence>
<proteinExistence type="predicted"/>
<keyword evidence="8" id="KW-0548">Nucleotidyltransferase</keyword>
<dbReference type="GO" id="GO:0004519">
    <property type="term" value="F:endonuclease activity"/>
    <property type="evidence" value="ECO:0007669"/>
    <property type="project" value="UniProtKB-KW"/>
</dbReference>
<dbReference type="InterPro" id="IPR001878">
    <property type="entry name" value="Znf_CCHC"/>
</dbReference>
<dbReference type="GO" id="GO:0015074">
    <property type="term" value="P:DNA integration"/>
    <property type="evidence" value="ECO:0007669"/>
    <property type="project" value="UniProtKB-KW"/>
</dbReference>
<name>A0A6S7LC82_PARCT</name>
<sequence length="578" mass="64361">MTTAVNPTGYGPRRGILFNGDESKYELWEVKFLAQMRLQKLYDVFVPGDKQPEAPKKADAFAELVQCLDDRSLSLVIREAKDDGERALEVVRRHYQGKGKPRVIALYTELTTLKKSENESIVDYVIRAENAATALRTSEEVISDPLLIAMVLKGLPSSFKTFSAIVVQRDKEMTFAEFKTALRSYEESEKSRNSDTGDNVMLFKNNGKFEGTCFKCGKKGHKKSDCWSKSGKTGKWCNICKSKTHEKKECRTNSGGRESTKKAEEKGFKEHSFTLTLSDNNDEHLGKTINTVYSNLLVDNGGTSHIINDKSKFIAFDGNFDSSSHVIELADGSKANVVTGKGVAKDISSVNAAAEEGGSISLDRHAKQFKSSDGSVFNIEQVGRLYYLNSISSSRNSACTLTEWHRILGHCNLGDIRKLESVVEGMKISSYDEIECKICTQGKMTQSRSRIPDRRAKAPLELVHSNLAGPINPVGKDGFNYALSFVDDYSGVIMIYFLKQKSDTLEATKQFLADTAPIGKINCIRSDNGGEFVGQKFESLLRENNIRHETCALYSHHQNGTAERAWLSLFNMARCLLL</sequence>
<reference evidence="10" key="1">
    <citation type="submission" date="2020-04" db="EMBL/GenBank/DDBJ databases">
        <authorList>
            <person name="Alioto T."/>
            <person name="Alioto T."/>
            <person name="Gomez Garrido J."/>
        </authorList>
    </citation>
    <scope>NUCLEOTIDE SEQUENCE</scope>
    <source>
        <strain evidence="10">A484AB</strain>
    </source>
</reference>
<dbReference type="AlphaFoldDB" id="A0A6S7LC82"/>
<comment type="caution">
    <text evidence="10">The sequence shown here is derived from an EMBL/GenBank/DDBJ whole genome shotgun (WGS) entry which is preliminary data.</text>
</comment>
<keyword evidence="2" id="KW-0479">Metal-binding</keyword>
<evidence type="ECO:0000313" key="10">
    <source>
        <dbReference type="EMBL" id="CAB4035222.1"/>
    </source>
</evidence>
<gene>
    <name evidence="10" type="ORF">PACLA_8A017787</name>
</gene>
<evidence type="ECO:0000256" key="6">
    <source>
        <dbReference type="ARBA" id="ARBA00022908"/>
    </source>
</evidence>
<keyword evidence="1" id="KW-0540">Nuclease</keyword>
<keyword evidence="3" id="KW-0255">Endonuclease</keyword>
<dbReference type="Pfam" id="PF14223">
    <property type="entry name" value="Retrotran_gag_2"/>
    <property type="match status" value="1"/>
</dbReference>
<keyword evidence="9" id="KW-0233">DNA recombination</keyword>
<keyword evidence="6" id="KW-0229">DNA integration</keyword>
<dbReference type="EMBL" id="CACRXK020020836">
    <property type="protein sequence ID" value="CAB4035222.1"/>
    <property type="molecule type" value="Genomic_DNA"/>
</dbReference>
<dbReference type="InterPro" id="IPR001584">
    <property type="entry name" value="Integrase_cat-core"/>
</dbReference>
<dbReference type="InterPro" id="IPR036875">
    <property type="entry name" value="Znf_CCHC_sf"/>
</dbReference>
<dbReference type="GO" id="GO:0016787">
    <property type="term" value="F:hydrolase activity"/>
    <property type="evidence" value="ECO:0007669"/>
    <property type="project" value="UniProtKB-KW"/>
</dbReference>
<keyword evidence="8" id="KW-0808">Transferase</keyword>
<dbReference type="PANTHER" id="PTHR42648">
    <property type="entry name" value="TRANSPOSASE, PUTATIVE-RELATED"/>
    <property type="match status" value="1"/>
</dbReference>
<dbReference type="InterPro" id="IPR036397">
    <property type="entry name" value="RNaseH_sf"/>
</dbReference>
<evidence type="ECO:0000256" key="4">
    <source>
        <dbReference type="ARBA" id="ARBA00022801"/>
    </source>
</evidence>
<dbReference type="GO" id="GO:0003887">
    <property type="term" value="F:DNA-directed DNA polymerase activity"/>
    <property type="evidence" value="ECO:0007669"/>
    <property type="project" value="UniProtKB-KW"/>
</dbReference>
<evidence type="ECO:0000256" key="7">
    <source>
        <dbReference type="ARBA" id="ARBA00022918"/>
    </source>
</evidence>
<dbReference type="SMART" id="SM00343">
    <property type="entry name" value="ZnF_C2HC"/>
    <property type="match status" value="2"/>
</dbReference>
<keyword evidence="4" id="KW-0378">Hydrolase</keyword>
<evidence type="ECO:0000256" key="1">
    <source>
        <dbReference type="ARBA" id="ARBA00022722"/>
    </source>
</evidence>
<dbReference type="OrthoDB" id="6373930at2759"/>
<dbReference type="InterPro" id="IPR039537">
    <property type="entry name" value="Retrotran_Ty1/copia-like"/>
</dbReference>
<dbReference type="GO" id="GO:0003676">
    <property type="term" value="F:nucleic acid binding"/>
    <property type="evidence" value="ECO:0007669"/>
    <property type="project" value="InterPro"/>
</dbReference>
<dbReference type="GO" id="GO:0008270">
    <property type="term" value="F:zinc ion binding"/>
    <property type="evidence" value="ECO:0007669"/>
    <property type="project" value="InterPro"/>
</dbReference>